<evidence type="ECO:0000313" key="2">
    <source>
        <dbReference type="EMBL" id="RVX21682.1"/>
    </source>
</evidence>
<proteinExistence type="predicted"/>
<protein>
    <submittedName>
        <fullName evidence="2">Uncharacterized protein</fullName>
    </submittedName>
</protein>
<feature type="compositionally biased region" description="Basic and acidic residues" evidence="1">
    <location>
        <begin position="99"/>
        <end position="115"/>
    </location>
</feature>
<feature type="region of interest" description="Disordered" evidence="1">
    <location>
        <begin position="160"/>
        <end position="187"/>
    </location>
</feature>
<gene>
    <name evidence="2" type="ORF">CK203_001558</name>
</gene>
<accession>A0A438KKF0</accession>
<organism evidence="2 3">
    <name type="scientific">Vitis vinifera</name>
    <name type="common">Grape</name>
    <dbReference type="NCBI Taxonomy" id="29760"/>
    <lineage>
        <taxon>Eukaryota</taxon>
        <taxon>Viridiplantae</taxon>
        <taxon>Streptophyta</taxon>
        <taxon>Embryophyta</taxon>
        <taxon>Tracheophyta</taxon>
        <taxon>Spermatophyta</taxon>
        <taxon>Magnoliopsida</taxon>
        <taxon>eudicotyledons</taxon>
        <taxon>Gunneridae</taxon>
        <taxon>Pentapetalae</taxon>
        <taxon>rosids</taxon>
        <taxon>Vitales</taxon>
        <taxon>Vitaceae</taxon>
        <taxon>Viteae</taxon>
        <taxon>Vitis</taxon>
    </lineage>
</organism>
<reference evidence="2 3" key="1">
    <citation type="journal article" date="2018" name="PLoS Genet.">
        <title>Population sequencing reveals clonal diversity and ancestral inbreeding in the grapevine cultivar Chardonnay.</title>
        <authorList>
            <person name="Roach M.J."/>
            <person name="Johnson D.L."/>
            <person name="Bohlmann J."/>
            <person name="van Vuuren H.J."/>
            <person name="Jones S.J."/>
            <person name="Pretorius I.S."/>
            <person name="Schmidt S.A."/>
            <person name="Borneman A.R."/>
        </authorList>
    </citation>
    <scope>NUCLEOTIDE SEQUENCE [LARGE SCALE GENOMIC DNA]</scope>
    <source>
        <strain evidence="3">cv. Chardonnay</strain>
        <tissue evidence="2">Leaf</tissue>
    </source>
</reference>
<comment type="caution">
    <text evidence="2">The sequence shown here is derived from an EMBL/GenBank/DDBJ whole genome shotgun (WGS) entry which is preliminary data.</text>
</comment>
<evidence type="ECO:0000313" key="3">
    <source>
        <dbReference type="Proteomes" id="UP000288805"/>
    </source>
</evidence>
<sequence length="187" mass="20360">MEIRRRTEDRGDTFSRAEMRVGDVLLDSGTEGQLLPVDGEAVAGIMGEGGGLAKRDGSLGRKLKDKLKVAVVLEAGPSSSNWVAGLGCHSSAVMEGLEREGPNDVQEKAGREQRVDGFSSTDCALQEEAKRELEEELWGDKSTWLTVYEGNEVNVNEPWKLGEANRNRDKVRGKEGIDGASGFKPRK</sequence>
<dbReference type="AlphaFoldDB" id="A0A438KKF0"/>
<feature type="region of interest" description="Disordered" evidence="1">
    <location>
        <begin position="99"/>
        <end position="120"/>
    </location>
</feature>
<dbReference type="EMBL" id="QGNW01000004">
    <property type="protein sequence ID" value="RVX21682.1"/>
    <property type="molecule type" value="Genomic_DNA"/>
</dbReference>
<name>A0A438KKF0_VITVI</name>
<dbReference type="Proteomes" id="UP000288805">
    <property type="component" value="Unassembled WGS sequence"/>
</dbReference>
<feature type="compositionally biased region" description="Basic and acidic residues" evidence="1">
    <location>
        <begin position="163"/>
        <end position="177"/>
    </location>
</feature>
<evidence type="ECO:0000256" key="1">
    <source>
        <dbReference type="SAM" id="MobiDB-lite"/>
    </source>
</evidence>